<dbReference type="EMBL" id="JADHEI010000028">
    <property type="protein sequence ID" value="MBF2734954.1"/>
    <property type="molecule type" value="Genomic_DNA"/>
</dbReference>
<proteinExistence type="predicted"/>
<accession>A0A930UE82</accession>
<organism evidence="2 3">
    <name type="scientific">Candidatus Amphirhobacter heronislandensis</name>
    <dbReference type="NCBI Taxonomy" id="1732024"/>
    <lineage>
        <taxon>Bacteria</taxon>
        <taxon>Pseudomonadati</taxon>
        <taxon>Pseudomonadota</taxon>
        <taxon>Gammaproteobacteria</taxon>
        <taxon>Candidatus Tethybacterales</taxon>
        <taxon>Candidatus Tethybacteraceae</taxon>
        <taxon>Candidatus Amphirhobacter</taxon>
    </lineage>
</organism>
<protein>
    <submittedName>
        <fullName evidence="2">Uncharacterized protein</fullName>
    </submittedName>
</protein>
<dbReference type="AlphaFoldDB" id="A0A930UE82"/>
<feature type="chain" id="PRO_5037714205" evidence="1">
    <location>
        <begin position="30"/>
        <end position="129"/>
    </location>
</feature>
<evidence type="ECO:0000256" key="1">
    <source>
        <dbReference type="SAM" id="SignalP"/>
    </source>
</evidence>
<sequence>MNQRNLTRGRLKRLVLPFALAAAAFLAAAADARDMVRISNPEQPKDYYEAIVVRFDNAPLRPALREIYRWMYNEYGVRLAAEPDDAETLSIDHQGSPTELAATLDELLDERGWERVVNPGAPDVIQRQR</sequence>
<reference evidence="2" key="1">
    <citation type="submission" date="2020-10" db="EMBL/GenBank/DDBJ databases">
        <title>An improved Amphimedon queenslandica hologenome assembly reveals how three proteobacterial symbionts can extend the metabolic phenotypic of their marine sponge host.</title>
        <authorList>
            <person name="Degnan B."/>
            <person name="Degnan S."/>
            <person name="Xiang X."/>
        </authorList>
    </citation>
    <scope>NUCLEOTIDE SEQUENCE</scope>
    <source>
        <strain evidence="2">AqS2</strain>
    </source>
</reference>
<keyword evidence="3" id="KW-1185">Reference proteome</keyword>
<dbReference type="Proteomes" id="UP000604381">
    <property type="component" value="Unassembled WGS sequence"/>
</dbReference>
<comment type="caution">
    <text evidence="2">The sequence shown here is derived from an EMBL/GenBank/DDBJ whole genome shotgun (WGS) entry which is preliminary data.</text>
</comment>
<gene>
    <name evidence="2" type="ORF">ISN26_02520</name>
</gene>
<evidence type="ECO:0000313" key="2">
    <source>
        <dbReference type="EMBL" id="MBF2734954.1"/>
    </source>
</evidence>
<evidence type="ECO:0000313" key="3">
    <source>
        <dbReference type="Proteomes" id="UP000604381"/>
    </source>
</evidence>
<name>A0A930UE82_9GAMM</name>
<keyword evidence="1" id="KW-0732">Signal</keyword>
<feature type="signal peptide" evidence="1">
    <location>
        <begin position="1"/>
        <end position="29"/>
    </location>
</feature>